<gene>
    <name evidence="3" type="ORF">NC661_20350</name>
</gene>
<dbReference type="InterPro" id="IPR003675">
    <property type="entry name" value="Rce1/LyrA-like_dom"/>
</dbReference>
<dbReference type="GO" id="GO:0004175">
    <property type="term" value="F:endopeptidase activity"/>
    <property type="evidence" value="ECO:0007669"/>
    <property type="project" value="UniProtKB-ARBA"/>
</dbReference>
<dbReference type="EMBL" id="JAMQJZ010000026">
    <property type="protein sequence ID" value="MDC3422708.1"/>
    <property type="molecule type" value="Genomic_DNA"/>
</dbReference>
<keyword evidence="3" id="KW-0645">Protease</keyword>
<dbReference type="RefSeq" id="WP_259868200.1">
    <property type="nucleotide sequence ID" value="NZ_JAMQJZ010000026.1"/>
</dbReference>
<feature type="transmembrane region" description="Helical" evidence="1">
    <location>
        <begin position="185"/>
        <end position="206"/>
    </location>
</feature>
<feature type="transmembrane region" description="Helical" evidence="1">
    <location>
        <begin position="72"/>
        <end position="95"/>
    </location>
</feature>
<keyword evidence="3" id="KW-0378">Hydrolase</keyword>
<proteinExistence type="predicted"/>
<dbReference type="PANTHER" id="PTHR36435">
    <property type="entry name" value="SLR1288 PROTEIN"/>
    <property type="match status" value="1"/>
</dbReference>
<evidence type="ECO:0000256" key="1">
    <source>
        <dbReference type="SAM" id="Phobius"/>
    </source>
</evidence>
<dbReference type="PANTHER" id="PTHR36435:SF1">
    <property type="entry name" value="CAAX AMINO TERMINAL PROTEASE FAMILY PROTEIN"/>
    <property type="match status" value="1"/>
</dbReference>
<dbReference type="GO" id="GO:0008237">
    <property type="term" value="F:metallopeptidase activity"/>
    <property type="evidence" value="ECO:0007669"/>
    <property type="project" value="UniProtKB-KW"/>
</dbReference>
<evidence type="ECO:0000313" key="4">
    <source>
        <dbReference type="Proteomes" id="UP001145072"/>
    </source>
</evidence>
<feature type="transmembrane region" description="Helical" evidence="1">
    <location>
        <begin position="147"/>
        <end position="178"/>
    </location>
</feature>
<protein>
    <submittedName>
        <fullName evidence="3">CPBP family intramembrane metalloprotease</fullName>
    </submittedName>
</protein>
<accession>A0A9X4ALP9</accession>
<keyword evidence="1" id="KW-1133">Transmembrane helix</keyword>
<dbReference type="Proteomes" id="UP001145072">
    <property type="component" value="Unassembled WGS sequence"/>
</dbReference>
<keyword evidence="1" id="KW-0812">Transmembrane</keyword>
<dbReference type="GO" id="GO:0080120">
    <property type="term" value="P:CAAX-box protein maturation"/>
    <property type="evidence" value="ECO:0007669"/>
    <property type="project" value="UniProtKB-ARBA"/>
</dbReference>
<feature type="transmembrane region" description="Helical" evidence="1">
    <location>
        <begin position="36"/>
        <end position="52"/>
    </location>
</feature>
<feature type="domain" description="CAAX prenyl protease 2/Lysostaphin resistance protein A-like" evidence="2">
    <location>
        <begin position="113"/>
        <end position="197"/>
    </location>
</feature>
<dbReference type="Pfam" id="PF02517">
    <property type="entry name" value="Rce1-like"/>
    <property type="match status" value="1"/>
</dbReference>
<evidence type="ECO:0000259" key="2">
    <source>
        <dbReference type="Pfam" id="PF02517"/>
    </source>
</evidence>
<keyword evidence="1" id="KW-0472">Membrane</keyword>
<dbReference type="InterPro" id="IPR052710">
    <property type="entry name" value="CAAX_protease"/>
</dbReference>
<evidence type="ECO:0000313" key="3">
    <source>
        <dbReference type="EMBL" id="MDC3422708.1"/>
    </source>
</evidence>
<keyword evidence="3" id="KW-0482">Metalloprotease</keyword>
<reference evidence="3" key="1">
    <citation type="submission" date="2022-06" db="EMBL/GenBank/DDBJ databases">
        <title>Aquibacillus sp. a new bacterium isolated from soil saline samples.</title>
        <authorList>
            <person name="Galisteo C."/>
            <person name="De La Haba R."/>
            <person name="Sanchez-Porro C."/>
            <person name="Ventosa A."/>
        </authorList>
    </citation>
    <scope>NUCLEOTIDE SEQUENCE</scope>
    <source>
        <strain evidence="3">JCM 12387</strain>
    </source>
</reference>
<feature type="transmembrane region" description="Helical" evidence="1">
    <location>
        <begin position="6"/>
        <end position="24"/>
    </location>
</feature>
<organism evidence="3 4">
    <name type="scientific">Aquibacillus koreensis</name>
    <dbReference type="NCBI Taxonomy" id="279446"/>
    <lineage>
        <taxon>Bacteria</taxon>
        <taxon>Bacillati</taxon>
        <taxon>Bacillota</taxon>
        <taxon>Bacilli</taxon>
        <taxon>Bacillales</taxon>
        <taxon>Bacillaceae</taxon>
        <taxon>Aquibacillus</taxon>
    </lineage>
</organism>
<comment type="caution">
    <text evidence="3">The sequence shown here is derived from an EMBL/GenBank/DDBJ whole genome shotgun (WGS) entry which is preliminary data.</text>
</comment>
<sequence>MKKIWATFFYFLSLVILGFFISNLSKIDSPLGNFRAELWFICFVILTCSFHTPRQIIKSLINFNVLKQPATYFYIVLSLLLPYVLLMLCVNYEILLDKRLIYFYKHGLFQQQDTLAIIHATILNPIWEELFFRGVLLFSLLKLMKPIWAISLTSILFALFHPSYWIVTLLSGILLSLLTYKTKSIIPAILSHALWNFYIAYLFFYFS</sequence>
<name>A0A9X4ALP9_9BACI</name>
<keyword evidence="4" id="KW-1185">Reference proteome</keyword>
<dbReference type="AlphaFoldDB" id="A0A9X4ALP9"/>